<evidence type="ECO:0000313" key="4">
    <source>
        <dbReference type="Proteomes" id="UP001501690"/>
    </source>
</evidence>
<evidence type="ECO:0000313" key="3">
    <source>
        <dbReference type="EMBL" id="GAA1687122.1"/>
    </source>
</evidence>
<dbReference type="PANTHER" id="PTHR34136">
    <property type="match status" value="1"/>
</dbReference>
<dbReference type="NCBIfam" id="TIGR00696">
    <property type="entry name" value="wecG_tagA_cpsF"/>
    <property type="match status" value="1"/>
</dbReference>
<proteinExistence type="predicted"/>
<keyword evidence="1" id="KW-0328">Glycosyltransferase</keyword>
<dbReference type="PANTHER" id="PTHR34136:SF1">
    <property type="entry name" value="UDP-N-ACETYL-D-MANNOSAMINURONIC ACID TRANSFERASE"/>
    <property type="match status" value="1"/>
</dbReference>
<evidence type="ECO:0000256" key="2">
    <source>
        <dbReference type="ARBA" id="ARBA00022679"/>
    </source>
</evidence>
<sequence length="263" mass="28142">MSARPLVTQNATFQISPFDEEQVVAALLDRTPPLDAGRPHLIVTPNMNHLARLQASAPLGAAYDRADMILADGWPVVRLANSLGAQITGRATGSGIVRRLADTPGEGRTIFLVGGSTPQATDTAAARFRSNGWLVETEHAPIGWLDDTANIDELAGRIAASQASIVLLGVGSPKQEILGATLLDAPGVTATMLGIGASIDFLAGHTRRAPEWMQRLGIEWLHRIITDPARLLRRYAGDVVPFVRVARQSRRFRPSPPEGATLS</sequence>
<reference evidence="4" key="1">
    <citation type="journal article" date="2019" name="Int. J. Syst. Evol. Microbiol.">
        <title>The Global Catalogue of Microorganisms (GCM) 10K type strain sequencing project: providing services to taxonomists for standard genome sequencing and annotation.</title>
        <authorList>
            <consortium name="The Broad Institute Genomics Platform"/>
            <consortium name="The Broad Institute Genome Sequencing Center for Infectious Disease"/>
            <person name="Wu L."/>
            <person name="Ma J."/>
        </authorList>
    </citation>
    <scope>NUCLEOTIDE SEQUENCE [LARGE SCALE GENOMIC DNA]</scope>
    <source>
        <strain evidence="4">JCM 15577</strain>
    </source>
</reference>
<organism evidence="3 4">
    <name type="scientific">Microbacterium sediminicola</name>
    <dbReference type="NCBI Taxonomy" id="415210"/>
    <lineage>
        <taxon>Bacteria</taxon>
        <taxon>Bacillati</taxon>
        <taxon>Actinomycetota</taxon>
        <taxon>Actinomycetes</taxon>
        <taxon>Micrococcales</taxon>
        <taxon>Microbacteriaceae</taxon>
        <taxon>Microbacterium</taxon>
    </lineage>
</organism>
<dbReference type="Proteomes" id="UP001501690">
    <property type="component" value="Unassembled WGS sequence"/>
</dbReference>
<accession>A0ABP4TF36</accession>
<dbReference type="CDD" id="cd06533">
    <property type="entry name" value="Glyco_transf_WecG_TagA"/>
    <property type="match status" value="1"/>
</dbReference>
<dbReference type="EMBL" id="BAAAPL010000001">
    <property type="protein sequence ID" value="GAA1687122.1"/>
    <property type="molecule type" value="Genomic_DNA"/>
</dbReference>
<keyword evidence="4" id="KW-1185">Reference proteome</keyword>
<dbReference type="Pfam" id="PF03808">
    <property type="entry name" value="Glyco_tran_WecG"/>
    <property type="match status" value="1"/>
</dbReference>
<gene>
    <name evidence="3" type="ORF">GCM10009808_00130</name>
</gene>
<keyword evidence="2" id="KW-0808">Transferase</keyword>
<dbReference type="RefSeq" id="WP_344067626.1">
    <property type="nucleotide sequence ID" value="NZ_BAAAPL010000001.1"/>
</dbReference>
<dbReference type="InterPro" id="IPR004629">
    <property type="entry name" value="WecG_TagA_CpsF"/>
</dbReference>
<evidence type="ECO:0000256" key="1">
    <source>
        <dbReference type="ARBA" id="ARBA00022676"/>
    </source>
</evidence>
<comment type="caution">
    <text evidence="3">The sequence shown here is derived from an EMBL/GenBank/DDBJ whole genome shotgun (WGS) entry which is preliminary data.</text>
</comment>
<protein>
    <submittedName>
        <fullName evidence="3">WecB/TagA/CpsF family glycosyltransferase</fullName>
    </submittedName>
</protein>
<name>A0ABP4TF36_9MICO</name>